<dbReference type="Proteomes" id="UP000326532">
    <property type="component" value="Unassembled WGS sequence"/>
</dbReference>
<evidence type="ECO:0000313" key="2">
    <source>
        <dbReference type="Proteomes" id="UP000326532"/>
    </source>
</evidence>
<protein>
    <submittedName>
        <fullName evidence="1">Uncharacterized protein</fullName>
    </submittedName>
</protein>
<dbReference type="VEuPathDB" id="FungiDB:BDV34DRAFT_199832"/>
<dbReference type="EMBL" id="ML734995">
    <property type="protein sequence ID" value="KAB8203102.1"/>
    <property type="molecule type" value="Genomic_DNA"/>
</dbReference>
<proteinExistence type="predicted"/>
<keyword evidence="2" id="KW-1185">Reference proteome</keyword>
<accession>A0A5N6DCX6</accession>
<sequence>MPTAQGVINGSFNNFDGHWIVDGYIVQFRGNFSQSVEQFQSGTATLEYDTIEDLVGTYVIDTAQTPSYVGNTDVVLSFTNQAGKKVKITGSLSIPISQRSLLTGQGAWIIQRD</sequence>
<name>A0A5N6DCX6_ASPPA</name>
<organism evidence="1 2">
    <name type="scientific">Aspergillus parasiticus</name>
    <dbReference type="NCBI Taxonomy" id="5067"/>
    <lineage>
        <taxon>Eukaryota</taxon>
        <taxon>Fungi</taxon>
        <taxon>Dikarya</taxon>
        <taxon>Ascomycota</taxon>
        <taxon>Pezizomycotina</taxon>
        <taxon>Eurotiomycetes</taxon>
        <taxon>Eurotiomycetidae</taxon>
        <taxon>Eurotiales</taxon>
        <taxon>Aspergillaceae</taxon>
        <taxon>Aspergillus</taxon>
        <taxon>Aspergillus subgen. Circumdati</taxon>
    </lineage>
</organism>
<dbReference type="AlphaFoldDB" id="A0A5N6DCX6"/>
<gene>
    <name evidence="1" type="ORF">BDV34DRAFT_199832</name>
</gene>
<evidence type="ECO:0000313" key="1">
    <source>
        <dbReference type="EMBL" id="KAB8203102.1"/>
    </source>
</evidence>
<reference evidence="1 2" key="1">
    <citation type="submission" date="2019-04" db="EMBL/GenBank/DDBJ databases">
        <title>Fungal friends and foes A comparative genomics study of 23 Aspergillus species from section Flavi.</title>
        <authorList>
            <consortium name="DOE Joint Genome Institute"/>
            <person name="Kjaerbolling I."/>
            <person name="Vesth T.C."/>
            <person name="Frisvad J.C."/>
            <person name="Nybo J.L."/>
            <person name="Theobald S."/>
            <person name="Kildgaard S."/>
            <person name="Petersen T.I."/>
            <person name="Kuo A."/>
            <person name="Sato A."/>
            <person name="Lyhne E.K."/>
            <person name="Kogle M.E."/>
            <person name="Wiebenga A."/>
            <person name="Kun R.S."/>
            <person name="Lubbers R.J."/>
            <person name="Makela M.R."/>
            <person name="Barry K."/>
            <person name="Chovatia M."/>
            <person name="Clum A."/>
            <person name="Daum C."/>
            <person name="Haridas S."/>
            <person name="He G."/>
            <person name="LaButti K."/>
            <person name="Lipzen A."/>
            <person name="Mondo S."/>
            <person name="Pangilinan J."/>
            <person name="Riley R."/>
            <person name="Salamov A."/>
            <person name="Simmons B.A."/>
            <person name="Magnuson J.K."/>
            <person name="Henrissat B."/>
            <person name="Mortensen U.H."/>
            <person name="Larsen T.O."/>
            <person name="De vries R.P."/>
            <person name="Grigoriev I.V."/>
            <person name="Machida M."/>
            <person name="Baker S.E."/>
            <person name="Andersen M.R."/>
        </authorList>
    </citation>
    <scope>NUCLEOTIDE SEQUENCE [LARGE SCALE GENOMIC DNA]</scope>
    <source>
        <strain evidence="1 2">CBS 117618</strain>
    </source>
</reference>
<dbReference type="OMA" id="FDGHWIV"/>